<dbReference type="OrthoDB" id="9801766at2"/>
<reference evidence="1 2" key="1">
    <citation type="submission" date="2019-06" db="EMBL/GenBank/DDBJ databases">
        <title>Genome sequence of Deinococcus radiopugnans ATCC 19172.</title>
        <authorList>
            <person name="Maclea K.S."/>
            <person name="Maynard C.R."/>
        </authorList>
    </citation>
    <scope>NUCLEOTIDE SEQUENCE [LARGE SCALE GENOMIC DNA]</scope>
    <source>
        <strain evidence="1 2">ATCC 19172</strain>
    </source>
</reference>
<organism evidence="1 2">
    <name type="scientific">Deinococcus radiopugnans ATCC 19172</name>
    <dbReference type="NCBI Taxonomy" id="585398"/>
    <lineage>
        <taxon>Bacteria</taxon>
        <taxon>Thermotogati</taxon>
        <taxon>Deinococcota</taxon>
        <taxon>Deinococci</taxon>
        <taxon>Deinococcales</taxon>
        <taxon>Deinococcaceae</taxon>
        <taxon>Deinococcus</taxon>
    </lineage>
</organism>
<gene>
    <name evidence="1" type="ORF">FHR04_15390</name>
</gene>
<proteinExistence type="predicted"/>
<sequence>MLRPLDLTTWPRRQIDQHFRQNPCAFNVTVPVDVTAFKSRVQEAGRPFVPVLIYVICTVVNRLPALRMGLSDDGQPGVWDSILPLYTVFHPETQTFSALWTRLGGGFDEFLRNDRADARAYGSSPDYRPKPGTPPNVLNISVAPWLGFSAFELNLGEGADYLLPIFTVGRYEESAGRRNFRTFGDAASVEWSVEQSGPQQIQARATVHPPFQGLEAVHLG</sequence>
<evidence type="ECO:0000313" key="1">
    <source>
        <dbReference type="EMBL" id="TNM69298.1"/>
    </source>
</evidence>
<dbReference type="GO" id="GO:0008811">
    <property type="term" value="F:chloramphenicol O-acetyltransferase activity"/>
    <property type="evidence" value="ECO:0007669"/>
    <property type="project" value="InterPro"/>
</dbReference>
<dbReference type="AlphaFoldDB" id="A0A5C4Y081"/>
<dbReference type="EMBL" id="VDMO01000018">
    <property type="protein sequence ID" value="TNM69298.1"/>
    <property type="molecule type" value="Genomic_DNA"/>
</dbReference>
<name>A0A5C4Y081_9DEIO</name>
<protein>
    <recommendedName>
        <fullName evidence="3">Chloramphenicol acetyltransferase CAT</fullName>
    </recommendedName>
</protein>
<dbReference type="InterPro" id="IPR001707">
    <property type="entry name" value="Cmp_AcTrfase"/>
</dbReference>
<dbReference type="SMART" id="SM01059">
    <property type="entry name" value="CAT"/>
    <property type="match status" value="1"/>
</dbReference>
<dbReference type="Proteomes" id="UP000313988">
    <property type="component" value="Unassembled WGS sequence"/>
</dbReference>
<evidence type="ECO:0000313" key="2">
    <source>
        <dbReference type="Proteomes" id="UP000313988"/>
    </source>
</evidence>
<dbReference type="Pfam" id="PF00302">
    <property type="entry name" value="CAT"/>
    <property type="match status" value="1"/>
</dbReference>
<dbReference type="InterPro" id="IPR023213">
    <property type="entry name" value="CAT-like_dom_sf"/>
</dbReference>
<dbReference type="SUPFAM" id="SSF52777">
    <property type="entry name" value="CoA-dependent acyltransferases"/>
    <property type="match status" value="1"/>
</dbReference>
<dbReference type="PANTHER" id="PTHR38474:SF2">
    <property type="entry name" value="CHLORAMPHENICOL ACETYLTRANSFERASE"/>
    <property type="match status" value="1"/>
</dbReference>
<accession>A0A5C4Y081</accession>
<comment type="caution">
    <text evidence="1">The sequence shown here is derived from an EMBL/GenBank/DDBJ whole genome shotgun (WGS) entry which is preliminary data.</text>
</comment>
<dbReference type="PANTHER" id="PTHR38474">
    <property type="entry name" value="SLR0299 PROTEIN"/>
    <property type="match status" value="1"/>
</dbReference>
<feature type="non-terminal residue" evidence="1">
    <location>
        <position position="220"/>
    </location>
</feature>
<dbReference type="Gene3D" id="3.30.559.10">
    <property type="entry name" value="Chloramphenicol acetyltransferase-like domain"/>
    <property type="match status" value="1"/>
</dbReference>
<evidence type="ECO:0008006" key="3">
    <source>
        <dbReference type="Google" id="ProtNLM"/>
    </source>
</evidence>